<proteinExistence type="predicted"/>
<sequence length="107" mass="12259">MAPQGDHLEKVAKEAFDMLDEHLGKKREREVYSYTCQTQYFSTPPRKEVMIDKSEALKRQIFYHYNSKPVGAKKEGEVIDSNEAAKTHGGVLLVGFPPQRKRSGWAF</sequence>
<organism evidence="1 2">
    <name type="scientific">Dioscorea alata</name>
    <name type="common">Purple yam</name>
    <dbReference type="NCBI Taxonomy" id="55571"/>
    <lineage>
        <taxon>Eukaryota</taxon>
        <taxon>Viridiplantae</taxon>
        <taxon>Streptophyta</taxon>
        <taxon>Embryophyta</taxon>
        <taxon>Tracheophyta</taxon>
        <taxon>Spermatophyta</taxon>
        <taxon>Magnoliopsida</taxon>
        <taxon>Liliopsida</taxon>
        <taxon>Dioscoreales</taxon>
        <taxon>Dioscoreaceae</taxon>
        <taxon>Dioscorea</taxon>
    </lineage>
</organism>
<gene>
    <name evidence="1" type="ORF">IHE45_07G026900</name>
</gene>
<evidence type="ECO:0000313" key="1">
    <source>
        <dbReference type="EMBL" id="KAH7676585.1"/>
    </source>
</evidence>
<evidence type="ECO:0000313" key="2">
    <source>
        <dbReference type="Proteomes" id="UP000827976"/>
    </source>
</evidence>
<name>A0ACB7VQE7_DIOAL</name>
<dbReference type="EMBL" id="CM037017">
    <property type="protein sequence ID" value="KAH7676585.1"/>
    <property type="molecule type" value="Genomic_DNA"/>
</dbReference>
<protein>
    <submittedName>
        <fullName evidence="1">Uncharacterized protein</fullName>
    </submittedName>
</protein>
<reference evidence="2" key="1">
    <citation type="journal article" date="2022" name="Nat. Commun.">
        <title>Chromosome evolution and the genetic basis of agronomically important traits in greater yam.</title>
        <authorList>
            <person name="Bredeson J.V."/>
            <person name="Lyons J.B."/>
            <person name="Oniyinde I.O."/>
            <person name="Okereke N.R."/>
            <person name="Kolade O."/>
            <person name="Nnabue I."/>
            <person name="Nwadili C.O."/>
            <person name="Hribova E."/>
            <person name="Parker M."/>
            <person name="Nwogha J."/>
            <person name="Shu S."/>
            <person name="Carlson J."/>
            <person name="Kariba R."/>
            <person name="Muthemba S."/>
            <person name="Knop K."/>
            <person name="Barton G.J."/>
            <person name="Sherwood A.V."/>
            <person name="Lopez-Montes A."/>
            <person name="Asiedu R."/>
            <person name="Jamnadass R."/>
            <person name="Muchugi A."/>
            <person name="Goodstein D."/>
            <person name="Egesi C.N."/>
            <person name="Featherston J."/>
            <person name="Asfaw A."/>
            <person name="Simpson G.G."/>
            <person name="Dolezel J."/>
            <person name="Hendre P.S."/>
            <person name="Van Deynze A."/>
            <person name="Kumar P.L."/>
            <person name="Obidiegwu J.E."/>
            <person name="Bhattacharjee R."/>
            <person name="Rokhsar D.S."/>
        </authorList>
    </citation>
    <scope>NUCLEOTIDE SEQUENCE [LARGE SCALE GENOMIC DNA]</scope>
    <source>
        <strain evidence="2">cv. TDa95/00328</strain>
    </source>
</reference>
<dbReference type="Proteomes" id="UP000827976">
    <property type="component" value="Chromosome 7"/>
</dbReference>
<accession>A0ACB7VQE7</accession>
<keyword evidence="2" id="KW-1185">Reference proteome</keyword>
<comment type="caution">
    <text evidence="1">The sequence shown here is derived from an EMBL/GenBank/DDBJ whole genome shotgun (WGS) entry which is preliminary data.</text>
</comment>